<keyword evidence="4 9" id="KW-1133">Transmembrane helix</keyword>
<evidence type="ECO:0000256" key="8">
    <source>
        <dbReference type="ARBA" id="ARBA00023224"/>
    </source>
</evidence>
<dbReference type="GO" id="GO:0042923">
    <property type="term" value="F:neuropeptide binding"/>
    <property type="evidence" value="ECO:0007669"/>
    <property type="project" value="TreeGrafter"/>
</dbReference>
<feature type="transmembrane region" description="Helical" evidence="9">
    <location>
        <begin position="180"/>
        <end position="204"/>
    </location>
</feature>
<dbReference type="InterPro" id="IPR017452">
    <property type="entry name" value="GPCR_Rhodpsn_7TM"/>
</dbReference>
<accession>A0A814TYU6</accession>
<dbReference type="SUPFAM" id="SSF81321">
    <property type="entry name" value="Family A G protein-coupled receptor-like"/>
    <property type="match status" value="1"/>
</dbReference>
<dbReference type="GO" id="GO:0043005">
    <property type="term" value="C:neuron projection"/>
    <property type="evidence" value="ECO:0007669"/>
    <property type="project" value="TreeGrafter"/>
</dbReference>
<evidence type="ECO:0000256" key="7">
    <source>
        <dbReference type="ARBA" id="ARBA00023170"/>
    </source>
</evidence>
<dbReference type="Gene3D" id="1.20.1070.10">
    <property type="entry name" value="Rhodopsin 7-helix transmembrane proteins"/>
    <property type="match status" value="1"/>
</dbReference>
<dbReference type="PANTHER" id="PTHR24229">
    <property type="entry name" value="NEUROPEPTIDES RECEPTOR"/>
    <property type="match status" value="1"/>
</dbReference>
<evidence type="ECO:0000313" key="11">
    <source>
        <dbReference type="EMBL" id="CAF1167263.1"/>
    </source>
</evidence>
<keyword evidence="5" id="KW-0297">G-protein coupled receptor</keyword>
<feature type="transmembrane region" description="Helical" evidence="9">
    <location>
        <begin position="95"/>
        <end position="114"/>
    </location>
</feature>
<dbReference type="Pfam" id="PF00001">
    <property type="entry name" value="7tm_1"/>
    <property type="match status" value="1"/>
</dbReference>
<feature type="transmembrane region" description="Helical" evidence="9">
    <location>
        <begin position="53"/>
        <end position="75"/>
    </location>
</feature>
<protein>
    <recommendedName>
        <fullName evidence="10">G-protein coupled receptors family 1 profile domain-containing protein</fullName>
    </recommendedName>
</protein>
<keyword evidence="3 9" id="KW-0812">Transmembrane</keyword>
<feature type="transmembrane region" description="Helical" evidence="9">
    <location>
        <begin position="134"/>
        <end position="160"/>
    </location>
</feature>
<evidence type="ECO:0000256" key="2">
    <source>
        <dbReference type="ARBA" id="ARBA00022475"/>
    </source>
</evidence>
<name>A0A814TYU6_9BILA</name>
<evidence type="ECO:0000256" key="5">
    <source>
        <dbReference type="ARBA" id="ARBA00023040"/>
    </source>
</evidence>
<evidence type="ECO:0000256" key="4">
    <source>
        <dbReference type="ARBA" id="ARBA00022989"/>
    </source>
</evidence>
<evidence type="ECO:0000259" key="10">
    <source>
        <dbReference type="PROSITE" id="PS50262"/>
    </source>
</evidence>
<dbReference type="GO" id="GO:0004930">
    <property type="term" value="F:G protein-coupled receptor activity"/>
    <property type="evidence" value="ECO:0007669"/>
    <property type="project" value="UniProtKB-KW"/>
</dbReference>
<dbReference type="Proteomes" id="UP000663860">
    <property type="component" value="Unassembled WGS sequence"/>
</dbReference>
<evidence type="ECO:0000256" key="3">
    <source>
        <dbReference type="ARBA" id="ARBA00022692"/>
    </source>
</evidence>
<comment type="caution">
    <text evidence="11">The sequence shown here is derived from an EMBL/GenBank/DDBJ whole genome shotgun (WGS) entry which is preliminary data.</text>
</comment>
<evidence type="ECO:0000256" key="9">
    <source>
        <dbReference type="SAM" id="Phobius"/>
    </source>
</evidence>
<evidence type="ECO:0000256" key="1">
    <source>
        <dbReference type="ARBA" id="ARBA00004651"/>
    </source>
</evidence>
<dbReference type="GO" id="GO:0005886">
    <property type="term" value="C:plasma membrane"/>
    <property type="evidence" value="ECO:0007669"/>
    <property type="project" value="UniProtKB-SubCell"/>
</dbReference>
<dbReference type="PROSITE" id="PS50262">
    <property type="entry name" value="G_PROTEIN_RECEP_F1_2"/>
    <property type="match status" value="1"/>
</dbReference>
<keyword evidence="6 9" id="KW-0472">Membrane</keyword>
<dbReference type="PANTHER" id="PTHR24229:SF40">
    <property type="entry name" value="ALLATOSTATIN C RECEPTOR 1-RELATED"/>
    <property type="match status" value="1"/>
</dbReference>
<dbReference type="InterPro" id="IPR000276">
    <property type="entry name" value="GPCR_Rhodpsn"/>
</dbReference>
<evidence type="ECO:0000313" key="12">
    <source>
        <dbReference type="Proteomes" id="UP000663860"/>
    </source>
</evidence>
<feature type="domain" description="G-protein coupled receptors family 1 profile" evidence="10">
    <location>
        <begin position="33"/>
        <end position="253"/>
    </location>
</feature>
<keyword evidence="8" id="KW-0807">Transducer</keyword>
<keyword evidence="7" id="KW-0675">Receptor</keyword>
<proteinExistence type="predicted"/>
<gene>
    <name evidence="11" type="ORF">IZO911_LOCUS26680</name>
</gene>
<dbReference type="AlphaFoldDB" id="A0A814TYU6"/>
<evidence type="ECO:0000256" key="6">
    <source>
        <dbReference type="ARBA" id="ARBA00023136"/>
    </source>
</evidence>
<feature type="transmembrane region" description="Helical" evidence="9">
    <location>
        <begin position="20"/>
        <end position="41"/>
    </location>
</feature>
<dbReference type="GO" id="GO:0007218">
    <property type="term" value="P:neuropeptide signaling pathway"/>
    <property type="evidence" value="ECO:0007669"/>
    <property type="project" value="TreeGrafter"/>
</dbReference>
<sequence>MSSEYDFISKLLLIQKSLYQFGGPILVLLGTISCTLSLIVFTKKNLRKSPCSIYFAAMSISNLILIYISVLITILQYGYNIVPATYNLPFCRFTVYATFVLDTLSPFYLILASIDRVLITSSNARTRQRSTFRLAWICVIVGTLFWIIVHIHALVFGGIIEEAPNYFICYFQLGAYFMFTGYYTFITQGILVPFLLIIFGLWSIKNIRTMSRRRIAPVLSTTGIATGNDSHPIQAKDRQLVLILLIDICVYMIFGWMFPIFLIYQQTTQYNVKSLVQSIHPPGILSIYASSKSFQHSLSESLRREAPPGMRVELHLAGSVISSSNRAAQSFLRPTSAMFATAVCDHVGAANIIAPYWPHAILIWLFGIMPTSWIDFISGKVTRAMKDAKNN</sequence>
<comment type="subcellular location">
    <subcellularLocation>
        <location evidence="1">Cell membrane</location>
        <topology evidence="1">Multi-pass membrane protein</topology>
    </subcellularLocation>
</comment>
<feature type="transmembrane region" description="Helical" evidence="9">
    <location>
        <begin position="240"/>
        <end position="264"/>
    </location>
</feature>
<organism evidence="11 12">
    <name type="scientific">Adineta steineri</name>
    <dbReference type="NCBI Taxonomy" id="433720"/>
    <lineage>
        <taxon>Eukaryota</taxon>
        <taxon>Metazoa</taxon>
        <taxon>Spiralia</taxon>
        <taxon>Gnathifera</taxon>
        <taxon>Rotifera</taxon>
        <taxon>Eurotatoria</taxon>
        <taxon>Bdelloidea</taxon>
        <taxon>Adinetida</taxon>
        <taxon>Adinetidae</taxon>
        <taxon>Adineta</taxon>
    </lineage>
</organism>
<feature type="transmembrane region" description="Helical" evidence="9">
    <location>
        <begin position="356"/>
        <end position="376"/>
    </location>
</feature>
<dbReference type="EMBL" id="CAJNOE010000352">
    <property type="protein sequence ID" value="CAF1167263.1"/>
    <property type="molecule type" value="Genomic_DNA"/>
</dbReference>
<keyword evidence="2" id="KW-1003">Cell membrane</keyword>
<reference evidence="11" key="1">
    <citation type="submission" date="2021-02" db="EMBL/GenBank/DDBJ databases">
        <authorList>
            <person name="Nowell W R."/>
        </authorList>
    </citation>
    <scope>NUCLEOTIDE SEQUENCE</scope>
</reference>